<dbReference type="EMBL" id="DQ155199">
    <property type="protein sequence ID" value="ABA08287.1"/>
    <property type="molecule type" value="Genomic_DNA"/>
</dbReference>
<gene>
    <name evidence="2" type="primary">env</name>
</gene>
<feature type="non-terminal residue" evidence="2">
    <location>
        <position position="117"/>
    </location>
</feature>
<evidence type="ECO:0000256" key="1">
    <source>
        <dbReference type="SAM" id="Phobius"/>
    </source>
</evidence>
<keyword evidence="2" id="KW-0946">Virion</keyword>
<protein>
    <submittedName>
        <fullName evidence="2">Envelope glycoprotein</fullName>
    </submittedName>
</protein>
<keyword evidence="2" id="KW-0261">Viral envelope protein</keyword>
<keyword evidence="1" id="KW-0812">Transmembrane</keyword>
<evidence type="ECO:0000313" key="2">
    <source>
        <dbReference type="EMBL" id="ABA08287.1"/>
    </source>
</evidence>
<keyword evidence="1" id="KW-0472">Membrane</keyword>
<dbReference type="GO" id="GO:0019031">
    <property type="term" value="C:viral envelope"/>
    <property type="evidence" value="ECO:0007669"/>
    <property type="project" value="UniProtKB-KW"/>
</dbReference>
<organismHost>
    <name type="scientific">Homo sapiens</name>
    <name type="common">Human</name>
    <dbReference type="NCBI Taxonomy" id="9606"/>
</organismHost>
<reference evidence="2" key="1">
    <citation type="journal article" date="2008" name="AIDS Res. Hum. Retroviruses">
        <title>HIV type 1 genetic diversity in Moyale, Mandera, and Turkana based on env-C2-V3 sequences.</title>
        <authorList>
            <person name="Khamadi S.A."/>
            <person name="Lihana R.W."/>
            <person name="Mwaniki D.L."/>
            <person name="Kinyua J."/>
            <person name="Lagat N."/>
            <person name="Carter J.Y."/>
            <person name="Ichimura H."/>
            <person name="Oishi I."/>
            <person name="Okoth F.A."/>
            <person name="Ochieng W."/>
        </authorList>
    </citation>
    <scope>NUCLEOTIDE SEQUENCE</scope>
    <source>
        <strain evidence="2">MYDH011</strain>
    </source>
</reference>
<feature type="transmembrane region" description="Helical" evidence="1">
    <location>
        <begin position="16"/>
        <end position="34"/>
    </location>
</feature>
<sequence length="117" mass="13416">PCHVYNLFYSAWECRWYALVSLPVLLFSIWYYYTRKDCYLYNKKPPATDKAMPLRYARSTPDDGSDFSVIVSGSVPVVLHLPLQGYSKLLCTNDSNLLGLSAAINGSCCYKRQPWPY</sequence>
<organism evidence="2">
    <name type="scientific">Human immunodeficiency virus type 1</name>
    <name type="common">HIV-1</name>
    <dbReference type="NCBI Taxonomy" id="11676"/>
    <lineage>
        <taxon>Viruses</taxon>
        <taxon>Riboviria</taxon>
        <taxon>Pararnavirae</taxon>
        <taxon>Artverviricota</taxon>
        <taxon>Revtraviricetes</taxon>
        <taxon>Ortervirales</taxon>
        <taxon>Retroviridae</taxon>
        <taxon>Orthoretrovirinae</taxon>
        <taxon>Lentivirus</taxon>
        <taxon>Lentivirus humimdef1</taxon>
    </lineage>
</organism>
<keyword evidence="1" id="KW-1133">Transmembrane helix</keyword>
<feature type="non-terminal residue" evidence="2">
    <location>
        <position position="1"/>
    </location>
</feature>
<proteinExistence type="predicted"/>
<name>Q3LX45_HV1</name>
<accession>Q3LX45</accession>